<accession>A0AAQ4E812</accession>
<keyword evidence="2" id="KW-1185">Reference proteome</keyword>
<proteinExistence type="predicted"/>
<dbReference type="AlphaFoldDB" id="A0AAQ4E812"/>
<gene>
    <name evidence="1" type="ORF">V5799_012708</name>
</gene>
<feature type="non-terminal residue" evidence="1">
    <location>
        <position position="164"/>
    </location>
</feature>
<name>A0AAQ4E812_AMBAM</name>
<evidence type="ECO:0000313" key="2">
    <source>
        <dbReference type="Proteomes" id="UP001321473"/>
    </source>
</evidence>
<organism evidence="1 2">
    <name type="scientific">Amblyomma americanum</name>
    <name type="common">Lone star tick</name>
    <dbReference type="NCBI Taxonomy" id="6943"/>
    <lineage>
        <taxon>Eukaryota</taxon>
        <taxon>Metazoa</taxon>
        <taxon>Ecdysozoa</taxon>
        <taxon>Arthropoda</taxon>
        <taxon>Chelicerata</taxon>
        <taxon>Arachnida</taxon>
        <taxon>Acari</taxon>
        <taxon>Parasitiformes</taxon>
        <taxon>Ixodida</taxon>
        <taxon>Ixodoidea</taxon>
        <taxon>Ixodidae</taxon>
        <taxon>Amblyomminae</taxon>
        <taxon>Amblyomma</taxon>
    </lineage>
</organism>
<evidence type="ECO:0000313" key="1">
    <source>
        <dbReference type="EMBL" id="KAK8770823.1"/>
    </source>
</evidence>
<dbReference type="EMBL" id="JARKHS020020508">
    <property type="protein sequence ID" value="KAK8770823.1"/>
    <property type="molecule type" value="Genomic_DNA"/>
</dbReference>
<protein>
    <submittedName>
        <fullName evidence="1">Uncharacterized protein</fullName>
    </submittedName>
</protein>
<comment type="caution">
    <text evidence="1">The sequence shown here is derived from an EMBL/GenBank/DDBJ whole genome shotgun (WGS) entry which is preliminary data.</text>
</comment>
<sequence>MTVSSPSVKTSSEDFSGEDFEPSAWCLGRDMARNRPRIVNKEVRGKSVWRHGLKIQNYSGVDQPEARKRGFCAGSLRAPQFLNVGHFFTGMSSTWTGSTALETSQRASGVPAFKMTGTLPCLTSSLLQDTTPGEVLRKLETFFAIVLLALRLPYPGNELLPDCG</sequence>
<reference evidence="1 2" key="1">
    <citation type="journal article" date="2023" name="Arcadia Sci">
        <title>De novo assembly of a long-read Amblyomma americanum tick genome.</title>
        <authorList>
            <person name="Chou S."/>
            <person name="Poskanzer K.E."/>
            <person name="Rollins M."/>
            <person name="Thuy-Boun P.S."/>
        </authorList>
    </citation>
    <scope>NUCLEOTIDE SEQUENCE [LARGE SCALE GENOMIC DNA]</scope>
    <source>
        <strain evidence="1">F_SG_1</strain>
        <tissue evidence="1">Salivary glands</tissue>
    </source>
</reference>
<dbReference type="Proteomes" id="UP001321473">
    <property type="component" value="Unassembled WGS sequence"/>
</dbReference>